<dbReference type="EMBL" id="KB822723">
    <property type="protein sequence ID" value="ETN38111.1"/>
    <property type="molecule type" value="Genomic_DNA"/>
</dbReference>
<evidence type="ECO:0000256" key="2">
    <source>
        <dbReference type="SAM" id="SignalP"/>
    </source>
</evidence>
<evidence type="ECO:0000313" key="5">
    <source>
        <dbReference type="EMBL" id="ETN38111.1"/>
    </source>
</evidence>
<evidence type="ECO:0000259" key="4">
    <source>
        <dbReference type="Pfam" id="PF09118"/>
    </source>
</evidence>
<evidence type="ECO:0000259" key="3">
    <source>
        <dbReference type="Pfam" id="PF07250"/>
    </source>
</evidence>
<feature type="signal peptide" evidence="2">
    <location>
        <begin position="1"/>
        <end position="17"/>
    </location>
</feature>
<dbReference type="SUPFAM" id="SSF81296">
    <property type="entry name" value="E set domains"/>
    <property type="match status" value="1"/>
</dbReference>
<dbReference type="InterPro" id="IPR014756">
    <property type="entry name" value="Ig_E-set"/>
</dbReference>
<keyword evidence="1 2" id="KW-0732">Signal</keyword>
<evidence type="ECO:0000313" key="6">
    <source>
        <dbReference type="Proteomes" id="UP000030752"/>
    </source>
</evidence>
<dbReference type="AlphaFoldDB" id="W2RNL0"/>
<dbReference type="VEuPathDB" id="FungiDB:HMPREF1541_07735"/>
<dbReference type="PANTHER" id="PTHR32208">
    <property type="entry name" value="SECRETED PROTEIN-RELATED"/>
    <property type="match status" value="1"/>
</dbReference>
<proteinExistence type="predicted"/>
<reference evidence="5 6" key="1">
    <citation type="submission" date="2013-03" db="EMBL/GenBank/DDBJ databases">
        <title>The Genome Sequence of Phialophora europaea CBS 101466.</title>
        <authorList>
            <consortium name="The Broad Institute Genomics Platform"/>
            <person name="Cuomo C."/>
            <person name="de Hoog S."/>
            <person name="Gorbushina A."/>
            <person name="Walker B."/>
            <person name="Young S.K."/>
            <person name="Zeng Q."/>
            <person name="Gargeya S."/>
            <person name="Fitzgerald M."/>
            <person name="Haas B."/>
            <person name="Abouelleil A."/>
            <person name="Allen A.W."/>
            <person name="Alvarado L."/>
            <person name="Arachchi H.M."/>
            <person name="Berlin A.M."/>
            <person name="Chapman S.B."/>
            <person name="Gainer-Dewar J."/>
            <person name="Goldberg J."/>
            <person name="Griggs A."/>
            <person name="Gujja S."/>
            <person name="Hansen M."/>
            <person name="Howarth C."/>
            <person name="Imamovic A."/>
            <person name="Ireland A."/>
            <person name="Larimer J."/>
            <person name="McCowan C."/>
            <person name="Murphy C."/>
            <person name="Pearson M."/>
            <person name="Poon T.W."/>
            <person name="Priest M."/>
            <person name="Roberts A."/>
            <person name="Saif S."/>
            <person name="Shea T."/>
            <person name="Sisk P."/>
            <person name="Sykes S."/>
            <person name="Wortman J."/>
            <person name="Nusbaum C."/>
            <person name="Birren B."/>
        </authorList>
    </citation>
    <scope>NUCLEOTIDE SEQUENCE [LARGE SCALE GENOMIC DNA]</scope>
    <source>
        <strain evidence="5 6">CBS 101466</strain>
    </source>
</reference>
<dbReference type="STRING" id="1220924.W2RNL0"/>
<feature type="chain" id="PRO_5004823630" description="Galactose oxidase-like Early set domain-containing protein" evidence="2">
    <location>
        <begin position="18"/>
        <end position="511"/>
    </location>
</feature>
<dbReference type="Pfam" id="PF07250">
    <property type="entry name" value="Glyoxal_oxid_N"/>
    <property type="match status" value="1"/>
</dbReference>
<feature type="domain" description="Galactose oxidase-like Early set" evidence="4">
    <location>
        <begin position="408"/>
        <end position="505"/>
    </location>
</feature>
<organism evidence="5 6">
    <name type="scientific">Cyphellophora europaea (strain CBS 101466)</name>
    <name type="common">Phialophora europaea</name>
    <dbReference type="NCBI Taxonomy" id="1220924"/>
    <lineage>
        <taxon>Eukaryota</taxon>
        <taxon>Fungi</taxon>
        <taxon>Dikarya</taxon>
        <taxon>Ascomycota</taxon>
        <taxon>Pezizomycotina</taxon>
        <taxon>Eurotiomycetes</taxon>
        <taxon>Chaetothyriomycetidae</taxon>
        <taxon>Chaetothyriales</taxon>
        <taxon>Cyphellophoraceae</taxon>
        <taxon>Cyphellophora</taxon>
    </lineage>
</organism>
<dbReference type="InterPro" id="IPR011043">
    <property type="entry name" value="Gal_Oxase/kelch_b-propeller"/>
</dbReference>
<dbReference type="SUPFAM" id="SSF50965">
    <property type="entry name" value="Galactose oxidase, central domain"/>
    <property type="match status" value="1"/>
</dbReference>
<dbReference type="eggNOG" id="ENOG502QPS4">
    <property type="taxonomic scope" value="Eukaryota"/>
</dbReference>
<dbReference type="Gene3D" id="2.60.40.10">
    <property type="entry name" value="Immunoglobulins"/>
    <property type="match status" value="1"/>
</dbReference>
<sequence length="511" mass="56426">MMYLLCILFFSLRLAAGDQTIALAGNTGVPAMHAALLLDGSVMFLDKIENRSKLFLPNGGKAYSSIYDPESRSVTGLGVTTNPFCCGGSFLADGRLISLGGNGPLYHDDSSVGDGFDGIRYLVAYGDQTKWSEPGNKLASKRYLTGLDQYNPVNNNPTYEILDRHGISSGDNIDMEILINNQPYFMYPFVHLLRDGTIFVFVSKSSQTFDVAMNKVVKEMPTLPGMYRTYPNTGGSVMLALSSSRKWEPEIMICGGGAFQAQDSPCDHTCGRIKPLGDAQWTITEMPQPRGMVEGINLLDGTILWLNGAQVGAQGFGIADSPAYDLLIYKPEADEWMVAATSNIPRLYHSVALMLLDGRILIARSNPNEMPVWQDETDPDDLFRKYPTEMRIEIFTPPYLQGERAKLRPTDVELSARYVSPGDTFSVEFSLPKKMEVESVEVALYQGGFVTHALHMGQQLYILETAWESKDRKIIAKARVPEIKMAPGPYFVYALANGVPSIGKALSLRRN</sequence>
<dbReference type="InParanoid" id="W2RNL0"/>
<dbReference type="HOGENOM" id="CLU_009630_0_0_1"/>
<dbReference type="RefSeq" id="XP_008720280.1">
    <property type="nucleotide sequence ID" value="XM_008722058.1"/>
</dbReference>
<dbReference type="GeneID" id="19975074"/>
<name>W2RNL0_CYPE1</name>
<dbReference type="InterPro" id="IPR015202">
    <property type="entry name" value="GO-like_E_set"/>
</dbReference>
<dbReference type="Proteomes" id="UP000030752">
    <property type="component" value="Unassembled WGS sequence"/>
</dbReference>
<accession>W2RNL0</accession>
<dbReference type="Gene3D" id="2.130.10.80">
    <property type="entry name" value="Galactose oxidase/kelch, beta-propeller"/>
    <property type="match status" value="1"/>
</dbReference>
<dbReference type="InterPro" id="IPR013783">
    <property type="entry name" value="Ig-like_fold"/>
</dbReference>
<dbReference type="Pfam" id="PF09118">
    <property type="entry name" value="GO-like_E_set"/>
    <property type="match status" value="1"/>
</dbReference>
<feature type="domain" description="Glyoxal oxidase N-terminal" evidence="3">
    <location>
        <begin position="60"/>
        <end position="399"/>
    </location>
</feature>
<dbReference type="OrthoDB" id="2019572at2759"/>
<evidence type="ECO:0000256" key="1">
    <source>
        <dbReference type="ARBA" id="ARBA00022729"/>
    </source>
</evidence>
<dbReference type="InterPro" id="IPR009880">
    <property type="entry name" value="Glyoxal_oxidase_N"/>
</dbReference>
<evidence type="ECO:0008006" key="7">
    <source>
        <dbReference type="Google" id="ProtNLM"/>
    </source>
</evidence>
<protein>
    <recommendedName>
        <fullName evidence="7">Galactose oxidase-like Early set domain-containing protein</fullName>
    </recommendedName>
</protein>
<dbReference type="PANTHER" id="PTHR32208:SF21">
    <property type="entry name" value="LOW QUALITY PROTEIN: ALDEHYDE OXIDASE GLOX-LIKE"/>
    <property type="match status" value="1"/>
</dbReference>
<keyword evidence="6" id="KW-1185">Reference proteome</keyword>
<gene>
    <name evidence="5" type="ORF">HMPREF1541_07735</name>
</gene>
<dbReference type="InterPro" id="IPR037293">
    <property type="entry name" value="Gal_Oxidase_central_sf"/>
</dbReference>